<dbReference type="GO" id="GO:0071942">
    <property type="term" value="C:XPC complex"/>
    <property type="evidence" value="ECO:0007669"/>
    <property type="project" value="TreeGrafter"/>
</dbReference>
<dbReference type="InterPro" id="IPR042488">
    <property type="entry name" value="Rad4_BHD3_sf"/>
</dbReference>
<dbReference type="GO" id="GO:0005737">
    <property type="term" value="C:cytoplasm"/>
    <property type="evidence" value="ECO:0007669"/>
    <property type="project" value="TreeGrafter"/>
</dbReference>
<evidence type="ECO:0000259" key="8">
    <source>
        <dbReference type="SMART" id="SM01031"/>
    </source>
</evidence>
<evidence type="ECO:0000256" key="4">
    <source>
        <dbReference type="ARBA" id="ARBA00023204"/>
    </source>
</evidence>
<dbReference type="InterPro" id="IPR036985">
    <property type="entry name" value="Transglutaminase-like_sf"/>
</dbReference>
<dbReference type="GO" id="GO:0006298">
    <property type="term" value="P:mismatch repair"/>
    <property type="evidence" value="ECO:0007669"/>
    <property type="project" value="TreeGrafter"/>
</dbReference>
<evidence type="ECO:0000259" key="7">
    <source>
        <dbReference type="SMART" id="SM01030"/>
    </source>
</evidence>
<proteinExistence type="inferred from homology"/>
<dbReference type="Pfam" id="PF10403">
    <property type="entry name" value="BHD_1"/>
    <property type="match status" value="1"/>
</dbReference>
<dbReference type="SMART" id="SM01031">
    <property type="entry name" value="BHD_2"/>
    <property type="match status" value="1"/>
</dbReference>
<evidence type="ECO:0000256" key="6">
    <source>
        <dbReference type="SAM" id="MobiDB-lite"/>
    </source>
</evidence>
<keyword evidence="4" id="KW-0234">DNA repair</keyword>
<evidence type="ECO:0000256" key="2">
    <source>
        <dbReference type="ARBA" id="ARBA00009525"/>
    </source>
</evidence>
<dbReference type="OrthoDB" id="300780at2759"/>
<dbReference type="PANTHER" id="PTHR12135">
    <property type="entry name" value="DNA REPAIR PROTEIN XP-C / RAD4"/>
    <property type="match status" value="1"/>
</dbReference>
<dbReference type="PANTHER" id="PTHR12135:SF0">
    <property type="entry name" value="DNA REPAIR PROTEIN COMPLEMENTING XP-C CELLS"/>
    <property type="match status" value="1"/>
</dbReference>
<protein>
    <recommendedName>
        <fullName evidence="12">Rad4-domain-containing protein</fullName>
    </recommendedName>
</protein>
<comment type="subcellular location">
    <subcellularLocation>
        <location evidence="1">Nucleus</location>
    </subcellularLocation>
</comment>
<dbReference type="SUPFAM" id="SSF54001">
    <property type="entry name" value="Cysteine proteinases"/>
    <property type="match status" value="1"/>
</dbReference>
<keyword evidence="11" id="KW-1185">Reference proteome</keyword>
<feature type="domain" description="Rad4 beta-hairpin" evidence="8">
    <location>
        <begin position="666"/>
        <end position="739"/>
    </location>
</feature>
<comment type="similarity">
    <text evidence="2">Belongs to the XPC family.</text>
</comment>
<feature type="domain" description="Rad4 beta-hairpin" evidence="7">
    <location>
        <begin position="613"/>
        <end position="664"/>
    </location>
</feature>
<feature type="region of interest" description="Disordered" evidence="6">
    <location>
        <begin position="24"/>
        <end position="85"/>
    </location>
</feature>
<dbReference type="InterPro" id="IPR018326">
    <property type="entry name" value="Rad4_beta-hairpin_dom1"/>
</dbReference>
<dbReference type="InterPro" id="IPR018325">
    <property type="entry name" value="Rad4/PNGase_transGLS-fold"/>
</dbReference>
<dbReference type="Pfam" id="PF03835">
    <property type="entry name" value="Rad4"/>
    <property type="match status" value="1"/>
</dbReference>
<dbReference type="Gene3D" id="2.20.20.110">
    <property type="entry name" value="Rad4, beta-hairpin domain BHD1"/>
    <property type="match status" value="1"/>
</dbReference>
<dbReference type="GO" id="GO:0003684">
    <property type="term" value="F:damaged DNA binding"/>
    <property type="evidence" value="ECO:0007669"/>
    <property type="project" value="InterPro"/>
</dbReference>
<evidence type="ECO:0000256" key="5">
    <source>
        <dbReference type="ARBA" id="ARBA00023242"/>
    </source>
</evidence>
<dbReference type="SMART" id="SM01032">
    <property type="entry name" value="BHD_3"/>
    <property type="match status" value="1"/>
</dbReference>
<dbReference type="Pfam" id="PF10404">
    <property type="entry name" value="BHD_2"/>
    <property type="match status" value="1"/>
</dbReference>
<sequence length="881" mass="97087">MPPRKRARLTASNADTVVTGRITRAQARKQQQPAATDRVSQSIQSTIVSQTKTQRLEHFTSTTADPGAVSAPTGLQPMPVDGTSDTESEFEEVEIPPNDPDTVAITTTSGDYDQATIVTPFSIDSLTDDSGTPVSPYDPYAEYLTMQVSDGDDGDTMDCGSVDALTLTFSPDDRPDVATSAKGVSSGVRVSITKHDRERRKAMHMVYLLFTLAQLQRLNRLANAEIVQATLYSFIPADIAANVMAAFGTPTSPLPESAAGQSSAQLAFGSSRTQMALDASALAKTSLQTLVSWWHSVFTTHVSCGPWAHSTITQYMDTVTNALAARKPNDKGLETPDSNPELQRLLAGIANRQANAADSAVLLTAALRALGVAARLLVSIHPPPLQLTRRDVKREILGEVWLEFAECGTWVRTPTQGVPGGSRTLSSNRYHPMTWWCEAQLPGKRRQWVCIDGVRGLVDEPKRMEERLQASPPHILQRTHGSRLRSMVPLDQQAASIDDDKPVPLTSSRLPGNIPVAYVVAVDALGFWKDVTQRYAATWSTHSQKRRITSTTVFTTPLLNTNASDNVHSNWRTQPVTIMAGTRWWRRTLRRYTKPYQTVSDDEEERELSQAKVSEAMPTSFAGIKGHPLFVLERHLKQTEVIYPREPVLGRIRGEPVFPRTNVCPLRSRDHWFRHGRQVMADVEPLKHVSARRPAGKLARAISDLDSVEGQNSPQNVSSSESGRVPLFAEWQTQVYQPPPVVDGLVPKNRYGHVDLFVPSMLPAGAVHISAEGMGPVARQLGIDYAPAVVGFDFSARSGGGGSRPVTMGIVIPVEAETMLLEAYYAKQEYRLAQLAEQRECRLWAQWRRIIVGAQVKARLTQRYGDVLMQEQVEQQQESSL</sequence>
<dbReference type="Gene3D" id="3.30.70.2460">
    <property type="entry name" value="Rad4, beta-hairpin domain BHD3"/>
    <property type="match status" value="1"/>
</dbReference>
<dbReference type="GO" id="GO:0006289">
    <property type="term" value="P:nucleotide-excision repair"/>
    <property type="evidence" value="ECO:0007669"/>
    <property type="project" value="InterPro"/>
</dbReference>
<dbReference type="InterPro" id="IPR018328">
    <property type="entry name" value="Rad4_beta-hairpin_dom3"/>
</dbReference>
<dbReference type="InterPro" id="IPR038765">
    <property type="entry name" value="Papain-like_cys_pep_sf"/>
</dbReference>
<evidence type="ECO:0008006" key="12">
    <source>
        <dbReference type="Google" id="ProtNLM"/>
    </source>
</evidence>
<dbReference type="GO" id="GO:0003697">
    <property type="term" value="F:single-stranded DNA binding"/>
    <property type="evidence" value="ECO:0007669"/>
    <property type="project" value="TreeGrafter"/>
</dbReference>
<accession>A0A9W8B0N9</accession>
<dbReference type="EMBL" id="JANBQB010000321">
    <property type="protein sequence ID" value="KAJ1977778.1"/>
    <property type="molecule type" value="Genomic_DNA"/>
</dbReference>
<dbReference type="Gene3D" id="3.90.260.10">
    <property type="entry name" value="Transglutaminase-like"/>
    <property type="match status" value="1"/>
</dbReference>
<dbReference type="Proteomes" id="UP001151582">
    <property type="component" value="Unassembled WGS sequence"/>
</dbReference>
<feature type="compositionally biased region" description="Low complexity" evidence="6">
    <location>
        <begin position="24"/>
        <end position="53"/>
    </location>
</feature>
<dbReference type="Pfam" id="PF10405">
    <property type="entry name" value="BHD_3"/>
    <property type="match status" value="1"/>
</dbReference>
<evidence type="ECO:0000313" key="10">
    <source>
        <dbReference type="EMBL" id="KAJ1977778.1"/>
    </source>
</evidence>
<gene>
    <name evidence="10" type="ORF">H4R34_003452</name>
</gene>
<feature type="domain" description="Rad4 beta-hairpin" evidence="9">
    <location>
        <begin position="746"/>
        <end position="824"/>
    </location>
</feature>
<keyword evidence="3" id="KW-0227">DNA damage</keyword>
<evidence type="ECO:0000313" key="11">
    <source>
        <dbReference type="Proteomes" id="UP001151582"/>
    </source>
</evidence>
<dbReference type="AlphaFoldDB" id="A0A9W8B0N9"/>
<evidence type="ECO:0000256" key="3">
    <source>
        <dbReference type="ARBA" id="ARBA00022763"/>
    </source>
</evidence>
<dbReference type="SMART" id="SM01030">
    <property type="entry name" value="BHD_1"/>
    <property type="match status" value="1"/>
</dbReference>
<evidence type="ECO:0000256" key="1">
    <source>
        <dbReference type="ARBA" id="ARBA00004123"/>
    </source>
</evidence>
<reference evidence="10" key="1">
    <citation type="submission" date="2022-07" db="EMBL/GenBank/DDBJ databases">
        <title>Phylogenomic reconstructions and comparative analyses of Kickxellomycotina fungi.</title>
        <authorList>
            <person name="Reynolds N.K."/>
            <person name="Stajich J.E."/>
            <person name="Barry K."/>
            <person name="Grigoriev I.V."/>
            <person name="Crous P."/>
            <person name="Smith M.E."/>
        </authorList>
    </citation>
    <scope>NUCLEOTIDE SEQUENCE</scope>
    <source>
        <strain evidence="10">RSA 567</strain>
    </source>
</reference>
<dbReference type="InterPro" id="IPR018327">
    <property type="entry name" value="BHD_2"/>
</dbReference>
<keyword evidence="5" id="KW-0539">Nucleus</keyword>
<dbReference type="InterPro" id="IPR004583">
    <property type="entry name" value="DNA_repair_Rad4"/>
</dbReference>
<organism evidence="10 11">
    <name type="scientific">Dimargaris verticillata</name>
    <dbReference type="NCBI Taxonomy" id="2761393"/>
    <lineage>
        <taxon>Eukaryota</taxon>
        <taxon>Fungi</taxon>
        <taxon>Fungi incertae sedis</taxon>
        <taxon>Zoopagomycota</taxon>
        <taxon>Kickxellomycotina</taxon>
        <taxon>Dimargaritomycetes</taxon>
        <taxon>Dimargaritales</taxon>
        <taxon>Dimargaritaceae</taxon>
        <taxon>Dimargaris</taxon>
    </lineage>
</organism>
<dbReference type="GO" id="GO:0000111">
    <property type="term" value="C:nucleotide-excision repair factor 2 complex"/>
    <property type="evidence" value="ECO:0007669"/>
    <property type="project" value="TreeGrafter"/>
</dbReference>
<name>A0A9W8B0N9_9FUNG</name>
<comment type="caution">
    <text evidence="10">The sequence shown here is derived from an EMBL/GenBank/DDBJ whole genome shotgun (WGS) entry which is preliminary data.</text>
</comment>
<evidence type="ECO:0000259" key="9">
    <source>
        <dbReference type="SMART" id="SM01032"/>
    </source>
</evidence>